<feature type="region of interest" description="Disordered" evidence="1">
    <location>
        <begin position="1"/>
        <end position="58"/>
    </location>
</feature>
<feature type="compositionally biased region" description="Basic and acidic residues" evidence="1">
    <location>
        <begin position="446"/>
        <end position="458"/>
    </location>
</feature>
<organism evidence="2 3">
    <name type="scientific">Dioszegia hungarica</name>
    <dbReference type="NCBI Taxonomy" id="4972"/>
    <lineage>
        <taxon>Eukaryota</taxon>
        <taxon>Fungi</taxon>
        <taxon>Dikarya</taxon>
        <taxon>Basidiomycota</taxon>
        <taxon>Agaricomycotina</taxon>
        <taxon>Tremellomycetes</taxon>
        <taxon>Tremellales</taxon>
        <taxon>Bulleribasidiaceae</taxon>
        <taxon>Dioszegia</taxon>
    </lineage>
</organism>
<feature type="region of interest" description="Disordered" evidence="1">
    <location>
        <begin position="428"/>
        <end position="513"/>
    </location>
</feature>
<dbReference type="EMBL" id="JAKWFO010000004">
    <property type="protein sequence ID" value="KAI9637405.1"/>
    <property type="molecule type" value="Genomic_DNA"/>
</dbReference>
<accession>A0AA38HAP4</accession>
<reference evidence="2" key="1">
    <citation type="journal article" date="2022" name="G3 (Bethesda)">
        <title>High quality genome of the basidiomycete yeast Dioszegia hungarica PDD-24b-2 isolated from cloud water.</title>
        <authorList>
            <person name="Jarrige D."/>
            <person name="Haridas S."/>
            <person name="Bleykasten-Grosshans C."/>
            <person name="Joly M."/>
            <person name="Nadalig T."/>
            <person name="Sancelme M."/>
            <person name="Vuilleumier S."/>
            <person name="Grigoriev I.V."/>
            <person name="Amato P."/>
            <person name="Bringel F."/>
        </authorList>
    </citation>
    <scope>NUCLEOTIDE SEQUENCE</scope>
    <source>
        <strain evidence="2">PDD-24b-2</strain>
    </source>
</reference>
<feature type="compositionally biased region" description="Basic residues" evidence="1">
    <location>
        <begin position="428"/>
        <end position="444"/>
    </location>
</feature>
<feature type="compositionally biased region" description="Basic residues" evidence="1">
    <location>
        <begin position="326"/>
        <end position="336"/>
    </location>
</feature>
<dbReference type="GeneID" id="77731576"/>
<dbReference type="RefSeq" id="XP_052947182.1">
    <property type="nucleotide sequence ID" value="XM_053092371.1"/>
</dbReference>
<protein>
    <submittedName>
        <fullName evidence="2">Uncharacterized protein</fullName>
    </submittedName>
</protein>
<feature type="compositionally biased region" description="Basic and acidic residues" evidence="1">
    <location>
        <begin position="491"/>
        <end position="504"/>
    </location>
</feature>
<evidence type="ECO:0000313" key="3">
    <source>
        <dbReference type="Proteomes" id="UP001164286"/>
    </source>
</evidence>
<evidence type="ECO:0000313" key="2">
    <source>
        <dbReference type="EMBL" id="KAI9637405.1"/>
    </source>
</evidence>
<dbReference type="Proteomes" id="UP001164286">
    <property type="component" value="Unassembled WGS sequence"/>
</dbReference>
<feature type="compositionally biased region" description="Polar residues" evidence="1">
    <location>
        <begin position="313"/>
        <end position="324"/>
    </location>
</feature>
<feature type="compositionally biased region" description="Pro residues" evidence="1">
    <location>
        <begin position="16"/>
        <end position="28"/>
    </location>
</feature>
<feature type="compositionally biased region" description="Acidic residues" evidence="1">
    <location>
        <begin position="459"/>
        <end position="470"/>
    </location>
</feature>
<keyword evidence="3" id="KW-1185">Reference proteome</keyword>
<feature type="region of interest" description="Disordered" evidence="1">
    <location>
        <begin position="262"/>
        <end position="353"/>
    </location>
</feature>
<feature type="region of interest" description="Disordered" evidence="1">
    <location>
        <begin position="377"/>
        <end position="403"/>
    </location>
</feature>
<gene>
    <name evidence="2" type="ORF">MKK02DRAFT_43328</name>
</gene>
<comment type="caution">
    <text evidence="2">The sequence shown here is derived from an EMBL/GenBank/DDBJ whole genome shotgun (WGS) entry which is preliminary data.</text>
</comment>
<proteinExistence type="predicted"/>
<sequence>MTTASDGVRPRRPPPPDDPSFPPAPPSPTASYSDREDGQLGKKRKTPSSMQCGGRDEYSWDRHTNHTCLHKDGDDDDDGSESSPFQRKNGKWVLNYYRARSRAAKAGSWRKALFLRRKAALITLFLDAQTAVTNELKKGVERSSLILPEVAMFEQMLPSLENIGVGDWPMDNPGWRTGSDDAAADAAAGALEHWRTGYEKRRRLREGRKSILRGGWAPEGSFEFEKQSQASKGFRASARDQAALAKLAVVLRTITLATAKPTTTTTNTRVPQADEHELKRAQPSTARAQPAPVVAPTPAPVAKLDKDVGAPMSKTNSSQGSETATGKKKPKKKKRSVLANQSNPHHVDNYRPSRLIGALGDPLEPYASHANLLFPPPMRFLSTRPRTRNPGPSGQPQPQRPSEEDYICTFCEYTLFYGSEEARKRAIRSRRRELRRKQTIKTRAKNVADGKGKGNLGREEDDWDEDEDGGEGGAEGCHGRCSCGRPLGRGRVKDPPDPDGGHHHDHDHHHHHT</sequence>
<evidence type="ECO:0000256" key="1">
    <source>
        <dbReference type="SAM" id="MobiDB-lite"/>
    </source>
</evidence>
<dbReference type="AlphaFoldDB" id="A0AA38HAP4"/>
<name>A0AA38HAP4_9TREE</name>